<dbReference type="AlphaFoldDB" id="A0A381SRZ8"/>
<reference evidence="1" key="1">
    <citation type="submission" date="2018-05" db="EMBL/GenBank/DDBJ databases">
        <authorList>
            <person name="Lanie J.A."/>
            <person name="Ng W.-L."/>
            <person name="Kazmierczak K.M."/>
            <person name="Andrzejewski T.M."/>
            <person name="Davidsen T.M."/>
            <person name="Wayne K.J."/>
            <person name="Tettelin H."/>
            <person name="Glass J.I."/>
            <person name="Rusch D."/>
            <person name="Podicherti R."/>
            <person name="Tsui H.-C.T."/>
            <person name="Winkler M.E."/>
        </authorList>
    </citation>
    <scope>NUCLEOTIDE SEQUENCE</scope>
</reference>
<dbReference type="InterPro" id="IPR013784">
    <property type="entry name" value="Carb-bd-like_fold"/>
</dbReference>
<accession>A0A381SRZ8</accession>
<dbReference type="GO" id="GO:0030246">
    <property type="term" value="F:carbohydrate binding"/>
    <property type="evidence" value="ECO:0007669"/>
    <property type="project" value="InterPro"/>
</dbReference>
<gene>
    <name evidence="1" type="ORF">METZ01_LOCUS59630</name>
</gene>
<dbReference type="EMBL" id="UINC01003490">
    <property type="protein sequence ID" value="SVA06776.1"/>
    <property type="molecule type" value="Genomic_DNA"/>
</dbReference>
<organism evidence="1">
    <name type="scientific">marine metagenome</name>
    <dbReference type="NCBI Taxonomy" id="408172"/>
    <lineage>
        <taxon>unclassified sequences</taxon>
        <taxon>metagenomes</taxon>
        <taxon>ecological metagenomes</taxon>
    </lineage>
</organism>
<proteinExistence type="predicted"/>
<dbReference type="SUPFAM" id="SSF49503">
    <property type="entry name" value="Cupredoxins"/>
    <property type="match status" value="1"/>
</dbReference>
<dbReference type="Gene3D" id="2.60.40.1120">
    <property type="entry name" value="Carboxypeptidase-like, regulatory domain"/>
    <property type="match status" value="1"/>
</dbReference>
<name>A0A381SRZ8_9ZZZZ</name>
<dbReference type="SUPFAM" id="SSF49452">
    <property type="entry name" value="Starch-binding domain-like"/>
    <property type="match status" value="1"/>
</dbReference>
<dbReference type="InterPro" id="IPR008972">
    <property type="entry name" value="Cupredoxin"/>
</dbReference>
<sequence length="245" mass="26994">MNKLAQPVSLLLFFCLAGWVLPVHAYKEVNVSNGGTIEGKITFTGRVKKRTIIPTKDKSVCGGMRKVPLIIVGPDKGVKDSIVYLKKVKKGKAWPKQETIPVLDQKGCRFAPNVQVIRKGKLAIVNSDPVLHNTHGYLCKKLGKSCKRTAFNLALPNQNQRVEKNMKRAGTVKVDCDAHGWMLGWMQVVDNPYYAITGTDGTFTMTDVPPGKYTLVAFQGYTGGLEIPLTVKANELVKVNAQLKK</sequence>
<evidence type="ECO:0000313" key="1">
    <source>
        <dbReference type="EMBL" id="SVA06776.1"/>
    </source>
</evidence>
<protein>
    <recommendedName>
        <fullName evidence="2">Rhamnogalacturonan lyase domain-containing protein</fullName>
    </recommendedName>
</protein>
<evidence type="ECO:0008006" key="2">
    <source>
        <dbReference type="Google" id="ProtNLM"/>
    </source>
</evidence>